<dbReference type="EMBL" id="FNTH01000001">
    <property type="protein sequence ID" value="SED25334.1"/>
    <property type="molecule type" value="Genomic_DNA"/>
</dbReference>
<sequence>MAENTEPKQILAHFTVQGTDHAGALTFDGQNTKLDIFSDEFLHLKDDEMNCVRGVSKEGVSISAINCVPLVLSGSASYHGRERRYLTLSPNYVVLGPCYIDSSEPVIASIAFTFSQANHLFYDWGTFGHIRSEQKLTFGQRRALLRGVRNRPKHRRRGGHLDLYYRWDRGPIIEAACALGTITAWNATRERNPSPEGLDVENRTRVTVQFSQPLILSEALRVRHLLMVLMELLAQGRQNVTDIRLQHTGLTEGAHLDFFAMSEEHKEVEELMPTDALINGGLHEEEFTRVLIAWMDSTAERGAARRRFIDNFRRGRSFNTDRLVGAANAFDILPATDFAKQGALPPEVGSLLAGFEKEIKEKAKSIAAVKEYRERLLNNLGLVRGLNLRSKVLQRWSSVPSCITTRLPGMPEAIAHSVRARNFFVHGTSINMTTEDLYSLAPFFTDTLEFVFGVSELCLCGWDADRWIKEGYHASRYKWYISNFPDHLKRLEVAIAKGKPPVES</sequence>
<accession>A0A1H4Z7D3</accession>
<organism evidence="1 2">
    <name type="scientific">Bradyrhizobium erythrophlei</name>
    <dbReference type="NCBI Taxonomy" id="1437360"/>
    <lineage>
        <taxon>Bacteria</taxon>
        <taxon>Pseudomonadati</taxon>
        <taxon>Pseudomonadota</taxon>
        <taxon>Alphaproteobacteria</taxon>
        <taxon>Hyphomicrobiales</taxon>
        <taxon>Nitrobacteraceae</taxon>
        <taxon>Bradyrhizobium</taxon>
    </lineage>
</organism>
<protein>
    <submittedName>
        <fullName evidence="1">Uncharacterized protein</fullName>
    </submittedName>
</protein>
<dbReference type="OrthoDB" id="8043414at2"/>
<reference evidence="1 2" key="1">
    <citation type="submission" date="2016-10" db="EMBL/GenBank/DDBJ databases">
        <authorList>
            <person name="de Groot N.N."/>
        </authorList>
    </citation>
    <scope>NUCLEOTIDE SEQUENCE [LARGE SCALE GENOMIC DNA]</scope>
    <source>
        <strain evidence="1 2">MT12</strain>
    </source>
</reference>
<dbReference type="RefSeq" id="WP_092118651.1">
    <property type="nucleotide sequence ID" value="NZ_FNTH01000001.1"/>
</dbReference>
<gene>
    <name evidence="1" type="ORF">SAMN05444164_4234</name>
</gene>
<dbReference type="Proteomes" id="UP000198992">
    <property type="component" value="Unassembled WGS sequence"/>
</dbReference>
<dbReference type="AlphaFoldDB" id="A0A1H4Z7D3"/>
<evidence type="ECO:0000313" key="1">
    <source>
        <dbReference type="EMBL" id="SED25334.1"/>
    </source>
</evidence>
<evidence type="ECO:0000313" key="2">
    <source>
        <dbReference type="Proteomes" id="UP000198992"/>
    </source>
</evidence>
<proteinExistence type="predicted"/>
<name>A0A1H4Z7D3_9BRAD</name>